<proteinExistence type="predicted"/>
<evidence type="ECO:0000313" key="2">
    <source>
        <dbReference type="Proteomes" id="UP001207468"/>
    </source>
</evidence>
<name>A0ACC0U9Q8_9AGAM</name>
<reference evidence="1" key="1">
    <citation type="submission" date="2021-03" db="EMBL/GenBank/DDBJ databases">
        <title>Evolutionary priming and transition to the ectomycorrhizal habit in an iconic lineage of mushroom-forming fungi: is preadaptation a requirement?</title>
        <authorList>
            <consortium name="DOE Joint Genome Institute"/>
            <person name="Looney B.P."/>
            <person name="Miyauchi S."/>
            <person name="Morin E."/>
            <person name="Drula E."/>
            <person name="Courty P.E."/>
            <person name="Chicoki N."/>
            <person name="Fauchery L."/>
            <person name="Kohler A."/>
            <person name="Kuo A."/>
            <person name="LaButti K."/>
            <person name="Pangilinan J."/>
            <person name="Lipzen A."/>
            <person name="Riley R."/>
            <person name="Andreopoulos W."/>
            <person name="He G."/>
            <person name="Johnson J."/>
            <person name="Barry K.W."/>
            <person name="Grigoriev I.V."/>
            <person name="Nagy L."/>
            <person name="Hibbett D."/>
            <person name="Henrissat B."/>
            <person name="Matheny P.B."/>
            <person name="Labbe J."/>
            <person name="Martin A.F."/>
        </authorList>
    </citation>
    <scope>NUCLEOTIDE SEQUENCE</scope>
    <source>
        <strain evidence="1">BPL698</strain>
    </source>
</reference>
<dbReference type="Proteomes" id="UP001207468">
    <property type="component" value="Unassembled WGS sequence"/>
</dbReference>
<keyword evidence="2" id="KW-1185">Reference proteome</keyword>
<sequence length="561" mass="62518">MYPPTFPFTEAELNKAGLLGEGGSETMKEHPELLKLSLFALECINLQGQQYKGPRLPRLPSSPTSVSEHGPDAFERASYYNGITGDDDHPELPVGRFANLRVKSLRGVFGTQLNKVWDIVGPQICDIIKAQKIQWSSVDPARFFTHGPTGEEEKGRLGPVVIWIGVLPGSTSPDTAHNVSQQILALLRKHQVEGVVVEWREAVEDDSQGALTLWFHENKGDDGNPSDKVYGVRNCHVLRKNTTVDYVHKDGAAKDHVRVCGMRRFQRGLDEITKAVADHVFYADLYAREIVERQANGDQGPESAQKMGRIRRQLDDENEAIADLERFHGEVTKCWSNTKLHRNIGHVEYAPAIKVDQGRTRYTADWAVFLAAEAKVKDGFEGNVVDLRSKYSPPQLRDMLYPPGGGPNTFRYPEQRKLKISGCATKEDLAVPAEFDNEGQRCLLVGKDGNTSDLTVGRYAGLESFTRNAVGVESMELAIYNSDNKSVKVFSAKGDSGFLVWHMKDGKARIVGQLHSGHNKGGSTSDHVTYCTLGWWLLAEIKKKYKNAVFYPDTWPVRGQL</sequence>
<organism evidence="1 2">
    <name type="scientific">Russula earlei</name>
    <dbReference type="NCBI Taxonomy" id="71964"/>
    <lineage>
        <taxon>Eukaryota</taxon>
        <taxon>Fungi</taxon>
        <taxon>Dikarya</taxon>
        <taxon>Basidiomycota</taxon>
        <taxon>Agaricomycotina</taxon>
        <taxon>Agaricomycetes</taxon>
        <taxon>Russulales</taxon>
        <taxon>Russulaceae</taxon>
        <taxon>Russula</taxon>
    </lineage>
</organism>
<dbReference type="EMBL" id="JAGFNK010000105">
    <property type="protein sequence ID" value="KAI9507961.1"/>
    <property type="molecule type" value="Genomic_DNA"/>
</dbReference>
<protein>
    <submittedName>
        <fullName evidence="1">Uncharacterized protein</fullName>
    </submittedName>
</protein>
<evidence type="ECO:0000313" key="1">
    <source>
        <dbReference type="EMBL" id="KAI9507961.1"/>
    </source>
</evidence>
<comment type="caution">
    <text evidence="1">The sequence shown here is derived from an EMBL/GenBank/DDBJ whole genome shotgun (WGS) entry which is preliminary data.</text>
</comment>
<gene>
    <name evidence="1" type="ORF">F5148DRAFT_1275972</name>
</gene>
<accession>A0ACC0U9Q8</accession>